<proteinExistence type="predicted"/>
<evidence type="ECO:0000313" key="1">
    <source>
        <dbReference type="EMBL" id="MFC7670636.1"/>
    </source>
</evidence>
<dbReference type="EMBL" id="JBHTEK010000003">
    <property type="protein sequence ID" value="MFC7670636.1"/>
    <property type="molecule type" value="Genomic_DNA"/>
</dbReference>
<protein>
    <submittedName>
        <fullName evidence="1">Uncharacterized protein</fullName>
    </submittedName>
</protein>
<sequence>MAVREQPQLGAQVAPLPAHARHFSSTPPGVRPGLQRTSLGFLLLGLTLPLAAQQQRAGGRARLLQPGRTRAAVALDTLTARPTLYAVGVAEGGGEIMVVAGQAHTTRLRPDGATETTAGFQGRAAWLLQSRVRQWQDAGSVPATVTSPAQLAGFIHAAATRAGLKTQPSQPFRLLGEPLAVWWHVAAYPTAGPADAAAPELGVHGRFAPGPLDLLGFVLAPAQRRATKRLHLHGRPGAQPFVAHVDSLRPGPGLRLLLPALPH</sequence>
<comment type="caution">
    <text evidence="1">The sequence shown here is derived from an EMBL/GenBank/DDBJ whole genome shotgun (WGS) entry which is preliminary data.</text>
</comment>
<dbReference type="Proteomes" id="UP001596513">
    <property type="component" value="Unassembled WGS sequence"/>
</dbReference>
<accession>A0ABW2UCU4</accession>
<gene>
    <name evidence="1" type="ORF">ACFQT0_27090</name>
</gene>
<evidence type="ECO:0000313" key="2">
    <source>
        <dbReference type="Proteomes" id="UP001596513"/>
    </source>
</evidence>
<organism evidence="1 2">
    <name type="scientific">Hymenobacter humi</name>
    <dbReference type="NCBI Taxonomy" id="1411620"/>
    <lineage>
        <taxon>Bacteria</taxon>
        <taxon>Pseudomonadati</taxon>
        <taxon>Bacteroidota</taxon>
        <taxon>Cytophagia</taxon>
        <taxon>Cytophagales</taxon>
        <taxon>Hymenobacteraceae</taxon>
        <taxon>Hymenobacter</taxon>
    </lineage>
</organism>
<reference evidence="2" key="1">
    <citation type="journal article" date="2019" name="Int. J. Syst. Evol. Microbiol.">
        <title>The Global Catalogue of Microorganisms (GCM) 10K type strain sequencing project: providing services to taxonomists for standard genome sequencing and annotation.</title>
        <authorList>
            <consortium name="The Broad Institute Genomics Platform"/>
            <consortium name="The Broad Institute Genome Sequencing Center for Infectious Disease"/>
            <person name="Wu L."/>
            <person name="Ma J."/>
        </authorList>
    </citation>
    <scope>NUCLEOTIDE SEQUENCE [LARGE SCALE GENOMIC DNA]</scope>
    <source>
        <strain evidence="2">JCM 19635</strain>
    </source>
</reference>
<name>A0ABW2UCU4_9BACT</name>
<dbReference type="RefSeq" id="WP_380206449.1">
    <property type="nucleotide sequence ID" value="NZ_JBHTEK010000003.1"/>
</dbReference>
<keyword evidence="2" id="KW-1185">Reference proteome</keyword>